<keyword evidence="5" id="KW-0804">Transcription</keyword>
<dbReference type="RefSeq" id="WP_212399098.1">
    <property type="nucleotide sequence ID" value="NZ_JAFCJH010000052.1"/>
</dbReference>
<accession>A0ABS5FUQ6</accession>
<dbReference type="PANTHER" id="PTHR30537">
    <property type="entry name" value="HTH-TYPE TRANSCRIPTIONAL REGULATOR"/>
    <property type="match status" value="1"/>
</dbReference>
<keyword evidence="4" id="KW-0238">DNA-binding</keyword>
<dbReference type="InterPro" id="IPR000847">
    <property type="entry name" value="LysR_HTH_N"/>
</dbReference>
<name>A0ABS5FUQ6_9BRAD</name>
<comment type="function">
    <text evidence="1">NodD regulates the expression of the nodABCFE genes which encode other nodulation proteins. NodD is also a negative regulator of its own expression. Binds flavonoids as inducers.</text>
</comment>
<dbReference type="InterPro" id="IPR036388">
    <property type="entry name" value="WH-like_DNA-bd_sf"/>
</dbReference>
<keyword evidence="8" id="KW-1185">Reference proteome</keyword>
<proteinExistence type="inferred from homology"/>
<dbReference type="CDD" id="cd08422">
    <property type="entry name" value="PBP2_CrgA_like"/>
    <property type="match status" value="1"/>
</dbReference>
<dbReference type="SUPFAM" id="SSF46785">
    <property type="entry name" value="Winged helix' DNA-binding domain"/>
    <property type="match status" value="1"/>
</dbReference>
<dbReference type="Gene3D" id="1.10.10.10">
    <property type="entry name" value="Winged helix-like DNA-binding domain superfamily/Winged helix DNA-binding domain"/>
    <property type="match status" value="1"/>
</dbReference>
<dbReference type="Pfam" id="PF03466">
    <property type="entry name" value="LysR_substrate"/>
    <property type="match status" value="1"/>
</dbReference>
<reference evidence="8" key="1">
    <citation type="journal article" date="2021" name="ISME J.">
        <title>Evolutionary origin and ecological implication of a unique nif island in free-living Bradyrhizobium lineages.</title>
        <authorList>
            <person name="Tao J."/>
        </authorList>
    </citation>
    <scope>NUCLEOTIDE SEQUENCE [LARGE SCALE GENOMIC DNA]</scope>
    <source>
        <strain evidence="8">SZCCT0434</strain>
    </source>
</reference>
<evidence type="ECO:0000256" key="5">
    <source>
        <dbReference type="ARBA" id="ARBA00023163"/>
    </source>
</evidence>
<dbReference type="PRINTS" id="PR00039">
    <property type="entry name" value="HTHLYSR"/>
</dbReference>
<evidence type="ECO:0000313" key="7">
    <source>
        <dbReference type="EMBL" id="MBR0800349.1"/>
    </source>
</evidence>
<dbReference type="Proteomes" id="UP001315278">
    <property type="component" value="Unassembled WGS sequence"/>
</dbReference>
<evidence type="ECO:0000313" key="8">
    <source>
        <dbReference type="Proteomes" id="UP001315278"/>
    </source>
</evidence>
<evidence type="ECO:0000256" key="1">
    <source>
        <dbReference type="ARBA" id="ARBA00003502"/>
    </source>
</evidence>
<dbReference type="InterPro" id="IPR036390">
    <property type="entry name" value="WH_DNA-bd_sf"/>
</dbReference>
<evidence type="ECO:0000256" key="2">
    <source>
        <dbReference type="ARBA" id="ARBA00009437"/>
    </source>
</evidence>
<dbReference type="Gene3D" id="3.40.190.290">
    <property type="match status" value="1"/>
</dbReference>
<evidence type="ECO:0000256" key="4">
    <source>
        <dbReference type="ARBA" id="ARBA00023125"/>
    </source>
</evidence>
<dbReference type="PANTHER" id="PTHR30537:SF5">
    <property type="entry name" value="HTH-TYPE TRANSCRIPTIONAL ACTIVATOR TTDR-RELATED"/>
    <property type="match status" value="1"/>
</dbReference>
<dbReference type="EMBL" id="JAFCJH010000052">
    <property type="protein sequence ID" value="MBR0800349.1"/>
    <property type="molecule type" value="Genomic_DNA"/>
</dbReference>
<sequence>MAIDRMKDISVFVHVAEAKSFTAAAERIGLSRSAVGKSIVRLEDRLGVRLLQRTTRSVSLTDEGVAFQERCVRLLADLDEAEMAMLSHSQAPRGRLRLDLPVSFGRLHVLPILSDFMRKWPEISVSASFSDRYVDLIDEGVDIAIRIGDTEDSRLMTRLLAPHRLITCAAPAYLESHGMPRTIDDLAAHSCLAFIHGGRSVEWRFSENTQIRSIAISGRFATTNAEALRDATLAGYGIARLATFLISDDLRAGRLVPILRHVDADGAPIRAVYPSSRHLSPKVRVFIDELLDAWRPEPPWDQP</sequence>
<evidence type="ECO:0000256" key="3">
    <source>
        <dbReference type="ARBA" id="ARBA00023015"/>
    </source>
</evidence>
<organism evidence="7 8">
    <name type="scientific">Bradyrhizobium jicamae</name>
    <dbReference type="NCBI Taxonomy" id="280332"/>
    <lineage>
        <taxon>Bacteria</taxon>
        <taxon>Pseudomonadati</taxon>
        <taxon>Pseudomonadota</taxon>
        <taxon>Alphaproteobacteria</taxon>
        <taxon>Hyphomicrobiales</taxon>
        <taxon>Nitrobacteraceae</taxon>
        <taxon>Bradyrhizobium</taxon>
    </lineage>
</organism>
<protein>
    <submittedName>
        <fullName evidence="7">LysR family transcriptional regulator</fullName>
    </submittedName>
</protein>
<dbReference type="SUPFAM" id="SSF53850">
    <property type="entry name" value="Periplasmic binding protein-like II"/>
    <property type="match status" value="1"/>
</dbReference>
<dbReference type="InterPro" id="IPR005119">
    <property type="entry name" value="LysR_subst-bd"/>
</dbReference>
<keyword evidence="3" id="KW-0805">Transcription regulation</keyword>
<evidence type="ECO:0000259" key="6">
    <source>
        <dbReference type="PROSITE" id="PS50931"/>
    </source>
</evidence>
<dbReference type="Pfam" id="PF00126">
    <property type="entry name" value="HTH_1"/>
    <property type="match status" value="1"/>
</dbReference>
<feature type="domain" description="HTH lysR-type" evidence="6">
    <location>
        <begin position="4"/>
        <end position="61"/>
    </location>
</feature>
<gene>
    <name evidence="7" type="ORF">JQ615_33770</name>
</gene>
<comment type="caution">
    <text evidence="7">The sequence shown here is derived from an EMBL/GenBank/DDBJ whole genome shotgun (WGS) entry which is preliminary data.</text>
</comment>
<dbReference type="InterPro" id="IPR058163">
    <property type="entry name" value="LysR-type_TF_proteobact-type"/>
</dbReference>
<comment type="similarity">
    <text evidence="2">Belongs to the LysR transcriptional regulatory family.</text>
</comment>
<dbReference type="PROSITE" id="PS50931">
    <property type="entry name" value="HTH_LYSR"/>
    <property type="match status" value="1"/>
</dbReference>